<dbReference type="EMBL" id="MT418680">
    <property type="protein sequence ID" value="QKF93516.1"/>
    <property type="molecule type" value="Genomic_DNA"/>
</dbReference>
<keyword evidence="2" id="KW-1185">Reference proteome</keyword>
<proteinExistence type="predicted"/>
<name>A0A7D3V792_9VIRU</name>
<evidence type="ECO:0000313" key="1">
    <source>
        <dbReference type="EMBL" id="QKF93516.1"/>
    </source>
</evidence>
<evidence type="ECO:0000313" key="2">
    <source>
        <dbReference type="Proteomes" id="UP001162001"/>
    </source>
</evidence>
<protein>
    <submittedName>
        <fullName evidence="1">Uncharacterized protein</fullName>
    </submittedName>
</protein>
<reference evidence="1 2" key="1">
    <citation type="submission" date="2020-04" db="EMBL/GenBank/DDBJ databases">
        <title>Advantages and limits of metagenomic assembly and binning of a giant virus.</title>
        <authorList>
            <person name="Schulz F."/>
            <person name="Andreani J."/>
            <person name="Francis R."/>
            <person name="Boudjemaa H."/>
            <person name="Bou Khalil J.Y."/>
            <person name="Lee J."/>
            <person name="La Scola B."/>
            <person name="Woyke T."/>
        </authorList>
    </citation>
    <scope>NUCLEOTIDE SEQUENCE [LARGE SCALE GENOMIC DNA]</scope>
    <source>
        <strain evidence="1 2">FV1/VV64</strain>
    </source>
</reference>
<sequence>MRLYGRWKSKSYVNISGTLDIYIPDNFKSMDIFDCNILLNYDKSSQFKPGGQINIACECKVKDDKELRIIMRQKEFSMSQYFTVMLIRLHPISQVWHGYLTCIFPYDICELFLEPEKKESNETDKIEDENIQINIDI</sequence>
<accession>A0A7D3V792</accession>
<dbReference type="Proteomes" id="UP001162001">
    <property type="component" value="Segment"/>
</dbReference>
<gene>
    <name evidence="1" type="ORF">Fadolivirus_1_58</name>
</gene>
<organism evidence="1 2">
    <name type="scientific">Fadolivirus FV1/VV64</name>
    <dbReference type="NCBI Taxonomy" id="3070911"/>
    <lineage>
        <taxon>Viruses</taxon>
        <taxon>Varidnaviria</taxon>
        <taxon>Bamfordvirae</taxon>
        <taxon>Nucleocytoviricota</taxon>
        <taxon>Megaviricetes</taxon>
        <taxon>Imitervirales</taxon>
        <taxon>Mimiviridae</taxon>
        <taxon>Klosneuvirinae</taxon>
        <taxon>Fadolivirus</taxon>
        <taxon>Fadolivirus algeromassiliense</taxon>
    </lineage>
</organism>